<dbReference type="EMBL" id="BSXS01002315">
    <property type="protein sequence ID" value="GME78754.1"/>
    <property type="molecule type" value="Genomic_DNA"/>
</dbReference>
<dbReference type="Proteomes" id="UP001165064">
    <property type="component" value="Unassembled WGS sequence"/>
</dbReference>
<keyword evidence="2" id="KW-1185">Reference proteome</keyword>
<gene>
    <name evidence="1" type="ORF">Amon02_000359500</name>
</gene>
<name>A0ACB5T1I8_AMBMO</name>
<proteinExistence type="predicted"/>
<evidence type="ECO:0000313" key="2">
    <source>
        <dbReference type="Proteomes" id="UP001165064"/>
    </source>
</evidence>
<protein>
    <submittedName>
        <fullName evidence="1">Unnamed protein product</fullName>
    </submittedName>
</protein>
<sequence>MNEGYTDEVRDGIQRLTDQLKESPKSASLFVSQQVEQTITSTPITHSTVADEEAFMSTIEDPEPILPSVTSQQTNSGSFESTYNSSSFVNPYSSTLVNETNEPLLQATPSTNAREETVFSLNADWEREFREKENELQFLMLLNTDWERKFRETENENEYLKSLIREKENDIESLKSLNARLERKYKEKEDELKLQKLTCNQMKKNDLKTISKLQKQNSDLENKTKQANDREKRAILINNKLKANNTEIEKQLKKAKASDCEEKLKKKNEIITFYRDKANNTYGDLRNLQRKNERNKPKQEKQSHEFAMVCQKLAALSDVHAQQASMVRNLITNGCPPLLPAFENLNEQNDAILMGKYYQADNVFNEKTKQTTSTSRPITEIKNDAIREPLSDVTNQVNPRKRQRS</sequence>
<accession>A0ACB5T1I8</accession>
<evidence type="ECO:0000313" key="1">
    <source>
        <dbReference type="EMBL" id="GME78754.1"/>
    </source>
</evidence>
<organism evidence="1 2">
    <name type="scientific">Ambrosiozyma monospora</name>
    <name type="common">Yeast</name>
    <name type="synonym">Endomycopsis monosporus</name>
    <dbReference type="NCBI Taxonomy" id="43982"/>
    <lineage>
        <taxon>Eukaryota</taxon>
        <taxon>Fungi</taxon>
        <taxon>Dikarya</taxon>
        <taxon>Ascomycota</taxon>
        <taxon>Saccharomycotina</taxon>
        <taxon>Pichiomycetes</taxon>
        <taxon>Pichiales</taxon>
        <taxon>Pichiaceae</taxon>
        <taxon>Ambrosiozyma</taxon>
    </lineage>
</organism>
<comment type="caution">
    <text evidence="1">The sequence shown here is derived from an EMBL/GenBank/DDBJ whole genome shotgun (WGS) entry which is preliminary data.</text>
</comment>
<reference evidence="1" key="1">
    <citation type="submission" date="2023-04" db="EMBL/GenBank/DDBJ databases">
        <title>Ambrosiozyma monospora NBRC 10751.</title>
        <authorList>
            <person name="Ichikawa N."/>
            <person name="Sato H."/>
            <person name="Tonouchi N."/>
        </authorList>
    </citation>
    <scope>NUCLEOTIDE SEQUENCE</scope>
    <source>
        <strain evidence="1">NBRC 10751</strain>
    </source>
</reference>